<name>C7LPZ5_DESBD</name>
<protein>
    <submittedName>
        <fullName evidence="1">Uncharacterized protein</fullName>
    </submittedName>
</protein>
<dbReference type="AlphaFoldDB" id="C7LPZ5"/>
<accession>C7LPZ5</accession>
<reference evidence="1 2" key="1">
    <citation type="journal article" date="2009" name="Stand. Genomic Sci.">
        <title>Complete genome sequence of Desulfomicrobium baculatum type strain (X).</title>
        <authorList>
            <person name="Copeland A."/>
            <person name="Spring S."/>
            <person name="Goker M."/>
            <person name="Schneider S."/>
            <person name="Lapidus A."/>
            <person name="Del Rio T.G."/>
            <person name="Tice H."/>
            <person name="Cheng J.F."/>
            <person name="Chen F."/>
            <person name="Nolan M."/>
            <person name="Bruce D."/>
            <person name="Goodwin L."/>
            <person name="Pitluck S."/>
            <person name="Ivanova N."/>
            <person name="Mavrommatis K."/>
            <person name="Ovchinnikova G."/>
            <person name="Pati A."/>
            <person name="Chen A."/>
            <person name="Palaniappan K."/>
            <person name="Land M."/>
            <person name="Hauser L."/>
            <person name="Chang Y.J."/>
            <person name="Jeffries C.C."/>
            <person name="Meincke L."/>
            <person name="Sims D."/>
            <person name="Brettin T."/>
            <person name="Detter J.C."/>
            <person name="Han C."/>
            <person name="Chain P."/>
            <person name="Bristow J."/>
            <person name="Eisen J.A."/>
            <person name="Markowitz V."/>
            <person name="Hugenholtz P."/>
            <person name="Kyrpides N.C."/>
            <person name="Klenk H.P."/>
            <person name="Lucas S."/>
        </authorList>
    </citation>
    <scope>NUCLEOTIDE SEQUENCE [LARGE SCALE GENOMIC DNA]</scope>
    <source>
        <strain evidence="2">DSM 4028 / VKM B-1378 / X</strain>
    </source>
</reference>
<organism evidence="1 2">
    <name type="scientific">Desulfomicrobium baculatum (strain DSM 4028 / VKM B-1378 / X)</name>
    <name type="common">Desulfovibrio baculatus</name>
    <dbReference type="NCBI Taxonomy" id="525897"/>
    <lineage>
        <taxon>Bacteria</taxon>
        <taxon>Pseudomonadati</taxon>
        <taxon>Thermodesulfobacteriota</taxon>
        <taxon>Desulfovibrionia</taxon>
        <taxon>Desulfovibrionales</taxon>
        <taxon>Desulfomicrobiaceae</taxon>
        <taxon>Desulfomicrobium</taxon>
    </lineage>
</organism>
<dbReference type="Proteomes" id="UP000002216">
    <property type="component" value="Chromosome"/>
</dbReference>
<proteinExistence type="predicted"/>
<dbReference type="KEGG" id="dba:Dbac_3405"/>
<dbReference type="HOGENOM" id="CLU_914394_0_0_7"/>
<evidence type="ECO:0000313" key="1">
    <source>
        <dbReference type="EMBL" id="ACU91477.1"/>
    </source>
</evidence>
<sequence length="304" mass="34107">MSMENRDRNMQGLEELHSGCCPEAGSDGEWRELCRRCNELRLAKESWWARIVSDPEAVPCVEESAVTMRLRGNAFAEVELRGPGLQCRIAPEHLLLAHPGARTVLGDEAAPQPKLVRNLADLACSYDHVRRRVCRHEDRRAAILDRLFLRHSCVLAVDAALPSGRVDLVALSAHGTAVFFLLRRYQAGDLRLHGPGGIVWRMHELNRLLANEQAMDCWLRDFLERACALETPHSRRYRPSANPVVIHPRVRLLIVDFDHAQRLEGLPSLRANLEDGLDHGAARGDIHCIGDAGNILYSTFFSGI</sequence>
<keyword evidence="2" id="KW-1185">Reference proteome</keyword>
<gene>
    <name evidence="1" type="ordered locus">Dbac_3405</name>
</gene>
<dbReference type="EMBL" id="CP001629">
    <property type="protein sequence ID" value="ACU91477.1"/>
    <property type="molecule type" value="Genomic_DNA"/>
</dbReference>
<dbReference type="STRING" id="525897.Dbac_3405"/>
<evidence type="ECO:0000313" key="2">
    <source>
        <dbReference type="Proteomes" id="UP000002216"/>
    </source>
</evidence>